<accession>A0A4U6TFP1</accession>
<proteinExistence type="predicted"/>
<reference evidence="2" key="1">
    <citation type="submission" date="2019-03" db="EMBL/GenBank/DDBJ databases">
        <title>WGS assembly of Setaria viridis.</title>
        <authorList>
            <person name="Huang P."/>
            <person name="Jenkins J."/>
            <person name="Grimwood J."/>
            <person name="Barry K."/>
            <person name="Healey A."/>
            <person name="Mamidi S."/>
            <person name="Sreedasyam A."/>
            <person name="Shu S."/>
            <person name="Feldman M."/>
            <person name="Wu J."/>
            <person name="Yu Y."/>
            <person name="Chen C."/>
            <person name="Johnson J."/>
            <person name="Rokhsar D."/>
            <person name="Baxter I."/>
            <person name="Schmutz J."/>
            <person name="Brutnell T."/>
            <person name="Kellogg E."/>
        </authorList>
    </citation>
    <scope>NUCLEOTIDE SEQUENCE [LARGE SCALE GENOMIC DNA]</scope>
</reference>
<organism evidence="2 3">
    <name type="scientific">Setaria viridis</name>
    <name type="common">Green bristlegrass</name>
    <name type="synonym">Setaria italica subsp. viridis</name>
    <dbReference type="NCBI Taxonomy" id="4556"/>
    <lineage>
        <taxon>Eukaryota</taxon>
        <taxon>Viridiplantae</taxon>
        <taxon>Streptophyta</taxon>
        <taxon>Embryophyta</taxon>
        <taxon>Tracheophyta</taxon>
        <taxon>Spermatophyta</taxon>
        <taxon>Magnoliopsida</taxon>
        <taxon>Liliopsida</taxon>
        <taxon>Poales</taxon>
        <taxon>Poaceae</taxon>
        <taxon>PACMAD clade</taxon>
        <taxon>Panicoideae</taxon>
        <taxon>Panicodae</taxon>
        <taxon>Paniceae</taxon>
        <taxon>Cenchrinae</taxon>
        <taxon>Setaria</taxon>
    </lineage>
</organism>
<dbReference type="Proteomes" id="UP000298652">
    <property type="component" value="Chromosome 8"/>
</dbReference>
<feature type="region of interest" description="Disordered" evidence="1">
    <location>
        <begin position="86"/>
        <end position="105"/>
    </location>
</feature>
<evidence type="ECO:0000313" key="2">
    <source>
        <dbReference type="EMBL" id="TKV99634.1"/>
    </source>
</evidence>
<name>A0A4U6TFP1_SETVI</name>
<dbReference type="Gramene" id="TKV99634">
    <property type="protein sequence ID" value="TKV99634"/>
    <property type="gene ID" value="SEVIR_8G057100v2"/>
</dbReference>
<sequence length="105" mass="11588">MPTINRWCSPSYIHRRDSDVPPRAYPRDLGMAGTHPLSTLFFYLSCLFSVPSLLGALHTHSPGVLLVHSLMMSPILLTIAKKGSKNTQAPMYSSPPDFNSTPHPN</sequence>
<gene>
    <name evidence="2" type="ORF">SEVIR_8G057100v2</name>
</gene>
<evidence type="ECO:0000313" key="3">
    <source>
        <dbReference type="Proteomes" id="UP000298652"/>
    </source>
</evidence>
<dbReference type="EMBL" id="CM016559">
    <property type="protein sequence ID" value="TKV99634.1"/>
    <property type="molecule type" value="Genomic_DNA"/>
</dbReference>
<keyword evidence="3" id="KW-1185">Reference proteome</keyword>
<evidence type="ECO:0000256" key="1">
    <source>
        <dbReference type="SAM" id="MobiDB-lite"/>
    </source>
</evidence>
<protein>
    <submittedName>
        <fullName evidence="2">Uncharacterized protein</fullName>
    </submittedName>
</protein>
<dbReference type="AlphaFoldDB" id="A0A4U6TFP1"/>